<comment type="caution">
    <text evidence="3">The sequence shown here is derived from an EMBL/GenBank/DDBJ whole genome shotgun (WGS) entry which is preliminary data.</text>
</comment>
<name>A0A2B0N1J9_BACCE</name>
<dbReference type="AlphaFoldDB" id="A0A2B0N1J9"/>
<feature type="transmembrane region" description="Helical" evidence="1">
    <location>
        <begin position="100"/>
        <end position="127"/>
    </location>
</feature>
<evidence type="ECO:0000256" key="1">
    <source>
        <dbReference type="SAM" id="Phobius"/>
    </source>
</evidence>
<dbReference type="EMBL" id="NUWN01000004">
    <property type="protein sequence ID" value="PFK47660.1"/>
    <property type="molecule type" value="Genomic_DNA"/>
</dbReference>
<dbReference type="RefSeq" id="WP_098489232.1">
    <property type="nucleotide sequence ID" value="NZ_NUWN01000004.1"/>
</dbReference>
<feature type="transmembrane region" description="Helical" evidence="1">
    <location>
        <begin position="61"/>
        <end position="80"/>
    </location>
</feature>
<dbReference type="InterPro" id="IPR025044">
    <property type="entry name" value="DUF3980"/>
</dbReference>
<keyword evidence="1" id="KW-0472">Membrane</keyword>
<reference evidence="3 4" key="1">
    <citation type="submission" date="2017-09" db="EMBL/GenBank/DDBJ databases">
        <title>Large-scale bioinformatics analysis of Bacillus genomes uncovers conserved roles of natural products in bacterial physiology.</title>
        <authorList>
            <consortium name="Agbiome Team Llc"/>
            <person name="Bleich R.M."/>
            <person name="Grubbs K.J."/>
            <person name="Santa Maria K.C."/>
            <person name="Allen S.E."/>
            <person name="Farag S."/>
            <person name="Shank E.A."/>
            <person name="Bowers A."/>
        </authorList>
    </citation>
    <scope>NUCLEOTIDE SEQUENCE [LARGE SCALE GENOMIC DNA]</scope>
    <source>
        <strain evidence="3 4">AFS083043</strain>
    </source>
</reference>
<evidence type="ECO:0000259" key="2">
    <source>
        <dbReference type="Pfam" id="PF13140"/>
    </source>
</evidence>
<dbReference type="Pfam" id="PF13140">
    <property type="entry name" value="DUF3980"/>
    <property type="match status" value="1"/>
</dbReference>
<proteinExistence type="predicted"/>
<organism evidence="3 4">
    <name type="scientific">Bacillus cereus</name>
    <dbReference type="NCBI Taxonomy" id="1396"/>
    <lineage>
        <taxon>Bacteria</taxon>
        <taxon>Bacillati</taxon>
        <taxon>Bacillota</taxon>
        <taxon>Bacilli</taxon>
        <taxon>Bacillales</taxon>
        <taxon>Bacillaceae</taxon>
        <taxon>Bacillus</taxon>
        <taxon>Bacillus cereus group</taxon>
    </lineage>
</organism>
<keyword evidence="1" id="KW-1133">Transmembrane helix</keyword>
<evidence type="ECO:0000313" key="3">
    <source>
        <dbReference type="EMBL" id="PFK47660.1"/>
    </source>
</evidence>
<protein>
    <recommendedName>
        <fullName evidence="2">DUF3980 domain-containing protein</fullName>
    </recommendedName>
</protein>
<keyword evidence="1" id="KW-0812">Transmembrane</keyword>
<evidence type="ECO:0000313" key="4">
    <source>
        <dbReference type="Proteomes" id="UP000242656"/>
    </source>
</evidence>
<gene>
    <name evidence="3" type="ORF">COI93_00770</name>
</gene>
<dbReference type="Proteomes" id="UP000242656">
    <property type="component" value="Unassembled WGS sequence"/>
</dbReference>
<accession>A0A2B0N1J9</accession>
<feature type="domain" description="DUF3980" evidence="2">
    <location>
        <begin position="48"/>
        <end position="132"/>
    </location>
</feature>
<sequence length="134" mass="14759">MINRKCSRCKEITGSVHGGKKVQDEFLCEDCLQKGIDNGEFEMPKEEPSYLSIKILKVMSVIYLVVSILASVFTVSLINGPSNGFQTSITVEGVGAATGFIALGAIFQSVLIFCTIWVFIILVETVIKIYEKMK</sequence>